<proteinExistence type="predicted"/>
<dbReference type="RefSeq" id="WP_074648777.1">
    <property type="nucleotide sequence ID" value="NZ_FOIL01000006.1"/>
</dbReference>
<dbReference type="Proteomes" id="UP000199820">
    <property type="component" value="Unassembled WGS sequence"/>
</dbReference>
<dbReference type="InterPro" id="IPR027417">
    <property type="entry name" value="P-loop_NTPase"/>
</dbReference>
<reference evidence="1 2" key="1">
    <citation type="submission" date="2016-10" db="EMBL/GenBank/DDBJ databases">
        <authorList>
            <person name="de Groot N.N."/>
        </authorList>
    </citation>
    <scope>NUCLEOTIDE SEQUENCE [LARGE SCALE GENOMIC DNA]</scope>
    <source>
        <strain evidence="1 2">KH1P1</strain>
    </source>
</reference>
<gene>
    <name evidence="1" type="ORF">SAMN04487771_100656</name>
</gene>
<evidence type="ECO:0000313" key="2">
    <source>
        <dbReference type="Proteomes" id="UP000199820"/>
    </source>
</evidence>
<evidence type="ECO:0000313" key="1">
    <source>
        <dbReference type="EMBL" id="SET15619.1"/>
    </source>
</evidence>
<dbReference type="AlphaFoldDB" id="A0A1I0C7T2"/>
<dbReference type="SUPFAM" id="SSF52540">
    <property type="entry name" value="P-loop containing nucleoside triphosphate hydrolases"/>
    <property type="match status" value="1"/>
</dbReference>
<accession>A0A1I0C7T2</accession>
<protein>
    <recommendedName>
        <fullName evidence="3">Translation initiation factor 2</fullName>
    </recommendedName>
</protein>
<dbReference type="EMBL" id="FOIL01000006">
    <property type="protein sequence ID" value="SET15619.1"/>
    <property type="molecule type" value="Genomic_DNA"/>
</dbReference>
<name>A0A1I0C7T2_9FIRM</name>
<sequence>MHGVIHLLVQSAHLKYEMAFSRNITILKGDSATGKTTLVDMIQEYYLNGADTGINLSCDVPCRVIAGNTWMEQLNGIHKSLVFIDEGNRFVAQQEFARAIQGTDNYYVIVTRESISNLPYSVTEIYGIRSAGKYSLQEPVYHHMYRIYGDYRSLNSNEAVKLLVEDSNSGYEFFSKVSPKEVECVSAQGAGNIFGMLQTEENKENIVIIADGAAFGAHMEKVYQVMLRNKGIQLYLPESFEWLILSSGVLKDKEITEILENPSDYIDSEMYISWERYFTHLLTGKTVDTYMRYSKSNLNPAFLQGKIREQILRILPETLRNVLRVK</sequence>
<evidence type="ECO:0008006" key="3">
    <source>
        <dbReference type="Google" id="ProtNLM"/>
    </source>
</evidence>
<keyword evidence="2" id="KW-1185">Reference proteome</keyword>
<dbReference type="OrthoDB" id="1957089at2"/>
<organism evidence="1 2">
    <name type="scientific">[Clostridium] aminophilum</name>
    <dbReference type="NCBI Taxonomy" id="1526"/>
    <lineage>
        <taxon>Bacteria</taxon>
        <taxon>Bacillati</taxon>
        <taxon>Bacillota</taxon>
        <taxon>Clostridia</taxon>
        <taxon>Lachnospirales</taxon>
        <taxon>Lachnospiraceae</taxon>
    </lineage>
</organism>